<comment type="similarity">
    <text evidence="1">Belongs to the EamA transporter family.</text>
</comment>
<evidence type="ECO:0000259" key="3">
    <source>
        <dbReference type="Pfam" id="PF00892"/>
    </source>
</evidence>
<dbReference type="InterPro" id="IPR037185">
    <property type="entry name" value="EmrE-like"/>
</dbReference>
<accession>A0A099ICN2</accession>
<dbReference type="GO" id="GO:0016020">
    <property type="term" value="C:membrane"/>
    <property type="evidence" value="ECO:0007669"/>
    <property type="project" value="InterPro"/>
</dbReference>
<keyword evidence="2" id="KW-0472">Membrane</keyword>
<feature type="domain" description="EamA" evidence="3">
    <location>
        <begin position="51"/>
        <end position="115"/>
    </location>
</feature>
<dbReference type="EMBL" id="JQIF01000006">
    <property type="protein sequence ID" value="KGJ54887.1"/>
    <property type="molecule type" value="Genomic_DNA"/>
</dbReference>
<evidence type="ECO:0000313" key="6">
    <source>
        <dbReference type="Proteomes" id="UP000030008"/>
    </source>
</evidence>
<protein>
    <submittedName>
        <fullName evidence="5">EamA family transporter</fullName>
    </submittedName>
</protein>
<dbReference type="AlphaFoldDB" id="A0A099ICN2"/>
<dbReference type="SUPFAM" id="SSF103481">
    <property type="entry name" value="Multidrug resistance efflux transporter EmrE"/>
    <property type="match status" value="1"/>
</dbReference>
<feature type="transmembrane region" description="Helical" evidence="2">
    <location>
        <begin position="38"/>
        <end position="60"/>
    </location>
</feature>
<reference evidence="4 6" key="1">
    <citation type="submission" date="2014-08" db="EMBL/GenBank/DDBJ databases">
        <title>Clostridium innocuum, an unnegligible vancomycin-resistant pathogen causing extra-intestinal infections.</title>
        <authorList>
            <person name="Feng Y."/>
            <person name="Chiu C.-H."/>
        </authorList>
    </citation>
    <scope>NUCLEOTIDE SEQUENCE [LARGE SCALE GENOMIC DNA]</scope>
    <source>
        <strain evidence="4 6">AN88</strain>
    </source>
</reference>
<dbReference type="EMBL" id="WWTN01000015">
    <property type="protein sequence ID" value="MZH56162.1"/>
    <property type="molecule type" value="Genomic_DNA"/>
</dbReference>
<organism evidence="4 6">
    <name type="scientific">Clostridium innocuum</name>
    <dbReference type="NCBI Taxonomy" id="1522"/>
    <lineage>
        <taxon>Bacteria</taxon>
        <taxon>Bacillati</taxon>
        <taxon>Bacillota</taxon>
        <taxon>Clostridia</taxon>
        <taxon>Eubacteriales</taxon>
        <taxon>Clostridiaceae</taxon>
        <taxon>Clostridium</taxon>
    </lineage>
</organism>
<keyword evidence="2" id="KW-1133">Transmembrane helix</keyword>
<feature type="transmembrane region" description="Helical" evidence="2">
    <location>
        <begin position="72"/>
        <end position="92"/>
    </location>
</feature>
<evidence type="ECO:0000313" key="5">
    <source>
        <dbReference type="EMBL" id="MZH56162.1"/>
    </source>
</evidence>
<reference evidence="5" key="2">
    <citation type="journal article" date="2019" name="Nat. Med.">
        <title>A library of human gut bacterial isolates paired with longitudinal multiomics data enables mechanistic microbiome research.</title>
        <authorList>
            <person name="Poyet M."/>
            <person name="Groussin M."/>
            <person name="Gibbons S.M."/>
            <person name="Avila-Pacheco J."/>
            <person name="Jiang X."/>
            <person name="Kearney S.M."/>
            <person name="Perrotta A.R."/>
            <person name="Berdy B."/>
            <person name="Zhao S."/>
            <person name="Lieberman T.D."/>
            <person name="Swanson P.K."/>
            <person name="Smith M."/>
            <person name="Roesemann S."/>
            <person name="Alexander J.E."/>
            <person name="Rich S.A."/>
            <person name="Livny J."/>
            <person name="Vlamakis H."/>
            <person name="Clish C."/>
            <person name="Bullock K."/>
            <person name="Deik A."/>
            <person name="Scott J."/>
            <person name="Pierce K.A."/>
            <person name="Xavier R.J."/>
            <person name="Alm E.J."/>
        </authorList>
    </citation>
    <scope>NUCLEOTIDE SEQUENCE</scope>
    <source>
        <strain evidence="5">BIOML-A12</strain>
    </source>
</reference>
<proteinExistence type="inferred from homology"/>
<comment type="caution">
    <text evidence="4">The sequence shown here is derived from an EMBL/GenBank/DDBJ whole genome shotgun (WGS) entry which is preliminary data.</text>
</comment>
<dbReference type="InterPro" id="IPR000620">
    <property type="entry name" value="EamA_dom"/>
</dbReference>
<gene>
    <name evidence="4" type="ORF">CIAN88_01345</name>
    <name evidence="5" type="ORF">GT664_10430</name>
</gene>
<keyword evidence="2" id="KW-0812">Transmembrane</keyword>
<evidence type="ECO:0000256" key="2">
    <source>
        <dbReference type="SAM" id="Phobius"/>
    </source>
</evidence>
<feature type="transmembrane region" description="Helical" evidence="2">
    <location>
        <begin position="98"/>
        <end position="116"/>
    </location>
</feature>
<name>A0A099ICN2_CLOIN</name>
<evidence type="ECO:0000313" key="4">
    <source>
        <dbReference type="EMBL" id="KGJ54887.1"/>
    </source>
</evidence>
<dbReference type="RefSeq" id="WP_036745217.1">
    <property type="nucleotide sequence ID" value="NZ_BAABXQ010000001.1"/>
</dbReference>
<sequence>MKVNKIKTLILLQLAVFIYSIVSVFSKISSSIINEEGFFSFLFITCVIFMFITLGIYAIIWQFSLKKIDLSIAYANKGLTLFWSIIWSSILFKESINIQNMVGIIVIIIGVVVISYDS</sequence>
<dbReference type="Proteomes" id="UP000030008">
    <property type="component" value="Unassembled WGS sequence"/>
</dbReference>
<dbReference type="Proteomes" id="UP000604383">
    <property type="component" value="Unassembled WGS sequence"/>
</dbReference>
<feature type="transmembrane region" description="Helical" evidence="2">
    <location>
        <begin position="9"/>
        <end position="26"/>
    </location>
</feature>
<dbReference type="Gene3D" id="1.10.3730.20">
    <property type="match status" value="1"/>
</dbReference>
<evidence type="ECO:0000256" key="1">
    <source>
        <dbReference type="ARBA" id="ARBA00007362"/>
    </source>
</evidence>
<dbReference type="Pfam" id="PF00892">
    <property type="entry name" value="EamA"/>
    <property type="match status" value="1"/>
</dbReference>